<accession>A0A284VRI7</accession>
<dbReference type="PANTHER" id="PTHR10803">
    <property type="entry name" value="ARSENICAL PUMP-DRIVING ATPASE ARSENITE-TRANSLOCATING ATPASE"/>
    <property type="match status" value="1"/>
</dbReference>
<evidence type="ECO:0000313" key="4">
    <source>
        <dbReference type="Proteomes" id="UP000218615"/>
    </source>
</evidence>
<organism evidence="3 4">
    <name type="scientific">Candidatus Methanoperedens nitratireducens</name>
    <dbReference type="NCBI Taxonomy" id="1392998"/>
    <lineage>
        <taxon>Archaea</taxon>
        <taxon>Methanobacteriati</taxon>
        <taxon>Methanobacteriota</taxon>
        <taxon>Stenosarchaea group</taxon>
        <taxon>Methanomicrobia</taxon>
        <taxon>Methanosarcinales</taxon>
        <taxon>ANME-2 cluster</taxon>
        <taxon>Candidatus Methanoperedentaceae</taxon>
        <taxon>Candidatus Methanoperedens</taxon>
    </lineage>
</organism>
<dbReference type="Proteomes" id="UP000218615">
    <property type="component" value="Unassembled WGS sequence"/>
</dbReference>
<dbReference type="EMBL" id="FZMP01000201">
    <property type="protein sequence ID" value="SNQ61904.1"/>
    <property type="molecule type" value="Genomic_DNA"/>
</dbReference>
<dbReference type="GO" id="GO:0016887">
    <property type="term" value="F:ATP hydrolysis activity"/>
    <property type="evidence" value="ECO:0007669"/>
    <property type="project" value="InterPro"/>
</dbReference>
<sequence length="161" mass="18640">MFDNVVDVILANTYDCYVFDTAPVAHTYRLLGMSKMYDMWLCKMIKSREEAMSLKKTLSFKKEKKEASDPMIQGLLESRRKTEAIRALLTNPDLTAFYFVTLPLALPISVVERFIYWVKAFQIPVGGVIVNQVMPSTDSRSSFIVNKQAEQRHYNLRFRVL</sequence>
<dbReference type="AlphaFoldDB" id="A0A284VRI7"/>
<name>A0A284VRI7_9EURY</name>
<evidence type="ECO:0000256" key="1">
    <source>
        <dbReference type="ARBA" id="ARBA00011040"/>
    </source>
</evidence>
<dbReference type="Pfam" id="PF02374">
    <property type="entry name" value="ArsA_ATPase"/>
    <property type="match status" value="1"/>
</dbReference>
<protein>
    <submittedName>
        <fullName evidence="3">Arsenite-activated ATPase ArsA</fullName>
    </submittedName>
</protein>
<comment type="similarity">
    <text evidence="1">Belongs to the arsA ATPase family.</text>
</comment>
<proteinExistence type="inferred from homology"/>
<gene>
    <name evidence="3" type="ORF">MNV_540001</name>
</gene>
<feature type="domain" description="ArsA/GET3 Anion-transporting ATPase-like" evidence="2">
    <location>
        <begin position="2"/>
        <end position="154"/>
    </location>
</feature>
<dbReference type="PANTHER" id="PTHR10803:SF3">
    <property type="entry name" value="ATPASE GET3"/>
    <property type="match status" value="1"/>
</dbReference>
<dbReference type="SUPFAM" id="SSF52540">
    <property type="entry name" value="P-loop containing nucleoside triphosphate hydrolases"/>
    <property type="match status" value="1"/>
</dbReference>
<evidence type="ECO:0000259" key="2">
    <source>
        <dbReference type="Pfam" id="PF02374"/>
    </source>
</evidence>
<reference evidence="4" key="1">
    <citation type="submission" date="2017-06" db="EMBL/GenBank/DDBJ databases">
        <authorList>
            <person name="Cremers G."/>
        </authorList>
    </citation>
    <scope>NUCLEOTIDE SEQUENCE [LARGE SCALE GENOMIC DNA]</scope>
</reference>
<dbReference type="Gene3D" id="3.40.50.300">
    <property type="entry name" value="P-loop containing nucleotide triphosphate hydrolases"/>
    <property type="match status" value="1"/>
</dbReference>
<dbReference type="InterPro" id="IPR016300">
    <property type="entry name" value="ATPase_ArsA/GET3"/>
</dbReference>
<dbReference type="GO" id="GO:0005524">
    <property type="term" value="F:ATP binding"/>
    <property type="evidence" value="ECO:0007669"/>
    <property type="project" value="InterPro"/>
</dbReference>
<evidence type="ECO:0000313" key="3">
    <source>
        <dbReference type="EMBL" id="SNQ61904.1"/>
    </source>
</evidence>
<keyword evidence="4" id="KW-1185">Reference proteome</keyword>
<dbReference type="InterPro" id="IPR027417">
    <property type="entry name" value="P-loop_NTPase"/>
</dbReference>
<dbReference type="InterPro" id="IPR025723">
    <property type="entry name" value="ArsA/GET3_ATPase-like"/>
</dbReference>